<comment type="caution">
    <text evidence="6">The sequence shown here is derived from an EMBL/GenBank/DDBJ whole genome shotgun (WGS) entry which is preliminary data.</text>
</comment>
<evidence type="ECO:0000256" key="2">
    <source>
        <dbReference type="ARBA" id="ARBA00023015"/>
    </source>
</evidence>
<dbReference type="Pfam" id="PF00126">
    <property type="entry name" value="HTH_1"/>
    <property type="match status" value="1"/>
</dbReference>
<dbReference type="InterPro" id="IPR036390">
    <property type="entry name" value="WH_DNA-bd_sf"/>
</dbReference>
<dbReference type="PANTHER" id="PTHR30537">
    <property type="entry name" value="HTH-TYPE TRANSCRIPTIONAL REGULATOR"/>
    <property type="match status" value="1"/>
</dbReference>
<dbReference type="EMBL" id="WLYL01000044">
    <property type="protein sequence ID" value="MTD12030.1"/>
    <property type="molecule type" value="Genomic_DNA"/>
</dbReference>
<accession>A0A6L6GHL6</accession>
<dbReference type="RefSeq" id="WP_154773578.1">
    <property type="nucleotide sequence ID" value="NZ_WLYL01000044.1"/>
</dbReference>
<dbReference type="AlphaFoldDB" id="A0A6L6GHL6"/>
<sequence length="300" mass="33942">MQKITSRTYPSTMSLRCFEASARFLSFTKASQVLHMTQSAVSKQVAQLESSLNTTLFERTLKGLSLTPSGQVFLVETQNILHQMEISVLNMLSHGAEAETVNISVHPTLCARWLVQALKGFGKVYPKIHLDIQEQINSAEVDTQSTEIGFLYGDGVWRDMTSIKLFDEQCIAVASPDLVKQPFNRLEDFHGHVLVQSRARPRAWEQYFQAQNFLNEYPFMGPRFDTFYSQINAAITGCGVALIPKFLIEQELESKEIIQVWPYAVNNSKGYYMVYPTSMANVSKISTVVEWISSKIPSFD</sequence>
<dbReference type="InterPro" id="IPR000847">
    <property type="entry name" value="LysR_HTH_N"/>
</dbReference>
<comment type="similarity">
    <text evidence="1">Belongs to the LysR transcriptional regulatory family.</text>
</comment>
<dbReference type="Gene3D" id="3.40.190.10">
    <property type="entry name" value="Periplasmic binding protein-like II"/>
    <property type="match status" value="2"/>
</dbReference>
<evidence type="ECO:0000256" key="3">
    <source>
        <dbReference type="ARBA" id="ARBA00023125"/>
    </source>
</evidence>
<dbReference type="Proteomes" id="UP000473854">
    <property type="component" value="Unassembled WGS sequence"/>
</dbReference>
<dbReference type="Gene3D" id="1.10.10.10">
    <property type="entry name" value="Winged helix-like DNA-binding domain superfamily/Winged helix DNA-binding domain"/>
    <property type="match status" value="1"/>
</dbReference>
<dbReference type="PRINTS" id="PR00039">
    <property type="entry name" value="HTHLYSR"/>
</dbReference>
<proteinExistence type="inferred from homology"/>
<evidence type="ECO:0000313" key="6">
    <source>
        <dbReference type="EMBL" id="MTD12030.1"/>
    </source>
</evidence>
<dbReference type="PROSITE" id="PS50931">
    <property type="entry name" value="HTH_LYSR"/>
    <property type="match status" value="1"/>
</dbReference>
<gene>
    <name evidence="6" type="ORF">GIX10_11465</name>
</gene>
<reference evidence="6 7" key="1">
    <citation type="submission" date="2019-11" db="EMBL/GenBank/DDBJ databases">
        <authorList>
            <person name="An D."/>
        </authorList>
    </citation>
    <scope>NUCLEOTIDE SEQUENCE [LARGE SCALE GENOMIC DNA]</scope>
    <source>
        <strain evidence="6 7">YIM 103518</strain>
    </source>
</reference>
<keyword evidence="4" id="KW-0804">Transcription</keyword>
<dbReference type="GO" id="GO:0006351">
    <property type="term" value="P:DNA-templated transcription"/>
    <property type="evidence" value="ECO:0007669"/>
    <property type="project" value="TreeGrafter"/>
</dbReference>
<protein>
    <submittedName>
        <fullName evidence="6">LysR family transcriptional regulator</fullName>
    </submittedName>
</protein>
<dbReference type="InterPro" id="IPR005119">
    <property type="entry name" value="LysR_subst-bd"/>
</dbReference>
<dbReference type="InterPro" id="IPR036388">
    <property type="entry name" value="WH-like_DNA-bd_sf"/>
</dbReference>
<evidence type="ECO:0000313" key="7">
    <source>
        <dbReference type="Proteomes" id="UP000473854"/>
    </source>
</evidence>
<evidence type="ECO:0000256" key="4">
    <source>
        <dbReference type="ARBA" id="ARBA00023163"/>
    </source>
</evidence>
<keyword evidence="3" id="KW-0238">DNA-binding</keyword>
<evidence type="ECO:0000259" key="5">
    <source>
        <dbReference type="PROSITE" id="PS50931"/>
    </source>
</evidence>
<evidence type="ECO:0000256" key="1">
    <source>
        <dbReference type="ARBA" id="ARBA00009437"/>
    </source>
</evidence>
<dbReference type="SUPFAM" id="SSF53850">
    <property type="entry name" value="Periplasmic binding protein-like II"/>
    <property type="match status" value="1"/>
</dbReference>
<keyword evidence="2" id="KW-0805">Transcription regulation</keyword>
<dbReference type="Pfam" id="PF03466">
    <property type="entry name" value="LysR_substrate"/>
    <property type="match status" value="1"/>
</dbReference>
<dbReference type="InterPro" id="IPR058163">
    <property type="entry name" value="LysR-type_TF_proteobact-type"/>
</dbReference>
<dbReference type="GO" id="GO:0003700">
    <property type="term" value="F:DNA-binding transcription factor activity"/>
    <property type="evidence" value="ECO:0007669"/>
    <property type="project" value="InterPro"/>
</dbReference>
<name>A0A6L6GHL6_9GAMM</name>
<dbReference type="SUPFAM" id="SSF46785">
    <property type="entry name" value="Winged helix' DNA-binding domain"/>
    <property type="match status" value="1"/>
</dbReference>
<feature type="domain" description="HTH lysR-type" evidence="5">
    <location>
        <begin position="15"/>
        <end position="67"/>
    </location>
</feature>
<dbReference type="PANTHER" id="PTHR30537:SF26">
    <property type="entry name" value="GLYCINE CLEAVAGE SYSTEM TRANSCRIPTIONAL ACTIVATOR"/>
    <property type="match status" value="1"/>
</dbReference>
<dbReference type="FunFam" id="1.10.10.10:FF:000001">
    <property type="entry name" value="LysR family transcriptional regulator"/>
    <property type="match status" value="1"/>
</dbReference>
<organism evidence="6 7">
    <name type="scientific">Acinetobacter faecalis</name>
    <dbReference type="NCBI Taxonomy" id="2665161"/>
    <lineage>
        <taxon>Bacteria</taxon>
        <taxon>Pseudomonadati</taxon>
        <taxon>Pseudomonadota</taxon>
        <taxon>Gammaproteobacteria</taxon>
        <taxon>Moraxellales</taxon>
        <taxon>Moraxellaceae</taxon>
        <taxon>Acinetobacter</taxon>
    </lineage>
</organism>
<dbReference type="GO" id="GO:0043565">
    <property type="term" value="F:sequence-specific DNA binding"/>
    <property type="evidence" value="ECO:0007669"/>
    <property type="project" value="TreeGrafter"/>
</dbReference>